<feature type="compositionally biased region" description="Basic and acidic residues" evidence="1">
    <location>
        <begin position="374"/>
        <end position="385"/>
    </location>
</feature>
<dbReference type="OrthoDB" id="48729at2759"/>
<dbReference type="EMBL" id="BDSP01000026">
    <property type="protein sequence ID" value="GAX10882.1"/>
    <property type="molecule type" value="Genomic_DNA"/>
</dbReference>
<feature type="region of interest" description="Disordered" evidence="1">
    <location>
        <begin position="368"/>
        <end position="394"/>
    </location>
</feature>
<keyword evidence="4" id="KW-1185">Reference proteome</keyword>
<feature type="region of interest" description="Disordered" evidence="1">
    <location>
        <begin position="318"/>
        <end position="352"/>
    </location>
</feature>
<dbReference type="InParanoid" id="A0A1Z5JAG1"/>
<name>A0A1Z5JAG1_FISSO</name>
<feature type="compositionally biased region" description="Polar residues" evidence="1">
    <location>
        <begin position="811"/>
        <end position="821"/>
    </location>
</feature>
<protein>
    <submittedName>
        <fullName evidence="3">Uncharacterized protein</fullName>
    </submittedName>
</protein>
<evidence type="ECO:0000256" key="2">
    <source>
        <dbReference type="SAM" id="Phobius"/>
    </source>
</evidence>
<accession>A0A1Z5JAG1</accession>
<dbReference type="PROSITE" id="PS51257">
    <property type="entry name" value="PROKAR_LIPOPROTEIN"/>
    <property type="match status" value="1"/>
</dbReference>
<sequence>MRDNTLYALGAALSASAAYAFLIAAALACSFLEIRSRPGEVLRTDDEETTQTSSHLGILCPGDDFYDLSDEPMQKLSWAFLAGACLTGATCCLLAWAVLFGYSKAFFWQLISGLAAVCSLLQLPIFLLFEMEVCTDYTEDQECYLDVGSYLLIASTCCWVLTTLVTQCWDPPGFDRQQSPTKSSHIIPDVVVEHLRPRPHSETQRSRSSESQRSRLSQQNVPSRTQSLPTSNVQPSLITRSVVDWDRAHPLIDQTEMSDPISPSNVSIYPAGATTTEFSQLSFASPNRTNPYLAHPLTTSPPEKAPFNTVEQSEFSHSACSDSTSHVTNHRSTASSTRRRLRNVPSRDVDSVDTGLSSLEELIAQAVRKNTRSRQPDGFKLEHTRSASPLSLGSLDASEDDEFVVNPITTDPENPISRYKGNEPEKFAKDEETFDNSMTNNIVGMGKISLSNRSWNPTGMRHMRIHGDSELRSPPLEISINMEESDDFLLDPVGAEELHKKTHVITPDAHDLRTIAGRSASFGRERYNETSHSAMSVKSDVGGWLAQMSAVHREHVASSASIVSAPSARLGARIQDKTLVDKASVLKRNMFDPYASQGPRQRSLSTPNFYESVNATREFNVAGHGNTNHRNYPRSELNRPPLMRANLAPRLASNSSVFSREVRNEVSSLMSEEFSAHRVVSQTHIRSRSLPRGAFEKTVYPLHKDTQSLCEISNALVNGKPSSIFRQDRDRRAGIHAPAVITNTVEDDDDSLVSSKSQLAQKAREARLQRLSTARIPTRRVFDEKHDLSSDGQIAERARQARAQRLMATRSTPSPLRSRYS</sequence>
<keyword evidence="2" id="KW-1133">Transmembrane helix</keyword>
<feature type="compositionally biased region" description="Basic and acidic residues" evidence="1">
    <location>
        <begin position="782"/>
        <end position="799"/>
    </location>
</feature>
<feature type="compositionally biased region" description="Basic and acidic residues" evidence="1">
    <location>
        <begin position="197"/>
        <end position="213"/>
    </location>
</feature>
<dbReference type="AlphaFoldDB" id="A0A1Z5JAG1"/>
<keyword evidence="2" id="KW-0472">Membrane</keyword>
<evidence type="ECO:0000313" key="3">
    <source>
        <dbReference type="EMBL" id="GAX10882.1"/>
    </source>
</evidence>
<feature type="transmembrane region" description="Helical" evidence="2">
    <location>
        <begin position="106"/>
        <end position="131"/>
    </location>
</feature>
<evidence type="ECO:0000256" key="1">
    <source>
        <dbReference type="SAM" id="MobiDB-lite"/>
    </source>
</evidence>
<organism evidence="3 4">
    <name type="scientific">Fistulifera solaris</name>
    <name type="common">Oleaginous diatom</name>
    <dbReference type="NCBI Taxonomy" id="1519565"/>
    <lineage>
        <taxon>Eukaryota</taxon>
        <taxon>Sar</taxon>
        <taxon>Stramenopiles</taxon>
        <taxon>Ochrophyta</taxon>
        <taxon>Bacillariophyta</taxon>
        <taxon>Bacillariophyceae</taxon>
        <taxon>Bacillariophycidae</taxon>
        <taxon>Naviculales</taxon>
        <taxon>Naviculaceae</taxon>
        <taxon>Fistulifera</taxon>
    </lineage>
</organism>
<dbReference type="Proteomes" id="UP000198406">
    <property type="component" value="Unassembled WGS sequence"/>
</dbReference>
<comment type="caution">
    <text evidence="3">The sequence shown here is derived from an EMBL/GenBank/DDBJ whole genome shotgun (WGS) entry which is preliminary data.</text>
</comment>
<feature type="transmembrane region" description="Helical" evidence="2">
    <location>
        <begin position="78"/>
        <end position="100"/>
    </location>
</feature>
<gene>
    <name evidence="3" type="ORF">FisN_31Hh091</name>
</gene>
<feature type="transmembrane region" description="Helical" evidence="2">
    <location>
        <begin position="6"/>
        <end position="32"/>
    </location>
</feature>
<feature type="region of interest" description="Disordered" evidence="1">
    <location>
        <begin position="782"/>
        <end position="821"/>
    </location>
</feature>
<feature type="region of interest" description="Disordered" evidence="1">
    <location>
        <begin position="197"/>
        <end position="233"/>
    </location>
</feature>
<feature type="compositionally biased region" description="Low complexity" evidence="1">
    <location>
        <begin position="801"/>
        <end position="810"/>
    </location>
</feature>
<evidence type="ECO:0000313" key="4">
    <source>
        <dbReference type="Proteomes" id="UP000198406"/>
    </source>
</evidence>
<feature type="compositionally biased region" description="Polar residues" evidence="1">
    <location>
        <begin position="220"/>
        <end position="233"/>
    </location>
</feature>
<proteinExistence type="predicted"/>
<keyword evidence="2" id="KW-0812">Transmembrane</keyword>
<reference evidence="3 4" key="1">
    <citation type="journal article" date="2015" name="Plant Cell">
        <title>Oil accumulation by the oleaginous diatom Fistulifera solaris as revealed by the genome and transcriptome.</title>
        <authorList>
            <person name="Tanaka T."/>
            <person name="Maeda Y."/>
            <person name="Veluchamy A."/>
            <person name="Tanaka M."/>
            <person name="Abida H."/>
            <person name="Marechal E."/>
            <person name="Bowler C."/>
            <person name="Muto M."/>
            <person name="Sunaga Y."/>
            <person name="Tanaka M."/>
            <person name="Yoshino T."/>
            <person name="Taniguchi T."/>
            <person name="Fukuda Y."/>
            <person name="Nemoto M."/>
            <person name="Matsumoto M."/>
            <person name="Wong P.S."/>
            <person name="Aburatani S."/>
            <person name="Fujibuchi W."/>
        </authorList>
    </citation>
    <scope>NUCLEOTIDE SEQUENCE [LARGE SCALE GENOMIC DNA]</scope>
    <source>
        <strain evidence="3 4">JPCC DA0580</strain>
    </source>
</reference>
<feature type="compositionally biased region" description="Polar residues" evidence="1">
    <location>
        <begin position="318"/>
        <end position="327"/>
    </location>
</feature>